<dbReference type="AlphaFoldDB" id="A0A1R3IZ52"/>
<sequence>MRIVGTPETIAGCGIDNRCTC</sequence>
<comment type="caution">
    <text evidence="1">The sequence shown here is derived from an EMBL/GenBank/DDBJ whole genome shotgun (WGS) entry which is preliminary data.</text>
</comment>
<dbReference type="EMBL" id="AWWV01009142">
    <property type="protein sequence ID" value="OMO87862.1"/>
    <property type="molecule type" value="Genomic_DNA"/>
</dbReference>
<name>A0A1R3IZ52_COCAP</name>
<dbReference type="Gramene" id="OMO87862">
    <property type="protein sequence ID" value="OMO87862"/>
    <property type="gene ID" value="CCACVL1_08713"/>
</dbReference>
<dbReference type="Proteomes" id="UP000188268">
    <property type="component" value="Unassembled WGS sequence"/>
</dbReference>
<protein>
    <submittedName>
        <fullName evidence="1">Uncharacterized protein</fullName>
    </submittedName>
</protein>
<keyword evidence="2" id="KW-1185">Reference proteome</keyword>
<reference evidence="1 2" key="1">
    <citation type="submission" date="2013-09" db="EMBL/GenBank/DDBJ databases">
        <title>Corchorus capsularis genome sequencing.</title>
        <authorList>
            <person name="Alam M."/>
            <person name="Haque M.S."/>
            <person name="Islam M.S."/>
            <person name="Emdad E.M."/>
            <person name="Islam M.M."/>
            <person name="Ahmed B."/>
            <person name="Halim A."/>
            <person name="Hossen Q.M.M."/>
            <person name="Hossain M.Z."/>
            <person name="Ahmed R."/>
            <person name="Khan M.M."/>
            <person name="Islam R."/>
            <person name="Rashid M.M."/>
            <person name="Khan S.A."/>
            <person name="Rahman M.S."/>
            <person name="Alam M."/>
        </authorList>
    </citation>
    <scope>NUCLEOTIDE SEQUENCE [LARGE SCALE GENOMIC DNA]</scope>
    <source>
        <strain evidence="2">cv. CVL-1</strain>
        <tissue evidence="1">Whole seedling</tissue>
    </source>
</reference>
<proteinExistence type="predicted"/>
<evidence type="ECO:0000313" key="1">
    <source>
        <dbReference type="EMBL" id="OMO87862.1"/>
    </source>
</evidence>
<gene>
    <name evidence="1" type="ORF">CCACVL1_08713</name>
</gene>
<organism evidence="1 2">
    <name type="scientific">Corchorus capsularis</name>
    <name type="common">Jute</name>
    <dbReference type="NCBI Taxonomy" id="210143"/>
    <lineage>
        <taxon>Eukaryota</taxon>
        <taxon>Viridiplantae</taxon>
        <taxon>Streptophyta</taxon>
        <taxon>Embryophyta</taxon>
        <taxon>Tracheophyta</taxon>
        <taxon>Spermatophyta</taxon>
        <taxon>Magnoliopsida</taxon>
        <taxon>eudicotyledons</taxon>
        <taxon>Gunneridae</taxon>
        <taxon>Pentapetalae</taxon>
        <taxon>rosids</taxon>
        <taxon>malvids</taxon>
        <taxon>Malvales</taxon>
        <taxon>Malvaceae</taxon>
        <taxon>Grewioideae</taxon>
        <taxon>Apeibeae</taxon>
        <taxon>Corchorus</taxon>
    </lineage>
</organism>
<evidence type="ECO:0000313" key="2">
    <source>
        <dbReference type="Proteomes" id="UP000188268"/>
    </source>
</evidence>
<accession>A0A1R3IZ52</accession>